<evidence type="ECO:0000259" key="2">
    <source>
        <dbReference type="Pfam" id="PF24583"/>
    </source>
</evidence>
<evidence type="ECO:0000313" key="4">
    <source>
        <dbReference type="Proteomes" id="UP000027138"/>
    </source>
</evidence>
<feature type="domain" description="DUF7610" evidence="2">
    <location>
        <begin position="9"/>
        <end position="88"/>
    </location>
</feature>
<gene>
    <name evidence="3" type="ORF">JCGZ_26252</name>
</gene>
<dbReference type="Proteomes" id="UP000027138">
    <property type="component" value="Unassembled WGS sequence"/>
</dbReference>
<accession>A0A067JEU2</accession>
<name>A0A067JEU2_JATCU</name>
<dbReference type="OrthoDB" id="814536at2759"/>
<protein>
    <recommendedName>
        <fullName evidence="2">DUF7610 domain-containing protein</fullName>
    </recommendedName>
</protein>
<organism evidence="3 4">
    <name type="scientific">Jatropha curcas</name>
    <name type="common">Barbados nut</name>
    <dbReference type="NCBI Taxonomy" id="180498"/>
    <lineage>
        <taxon>Eukaryota</taxon>
        <taxon>Viridiplantae</taxon>
        <taxon>Streptophyta</taxon>
        <taxon>Embryophyta</taxon>
        <taxon>Tracheophyta</taxon>
        <taxon>Spermatophyta</taxon>
        <taxon>Magnoliopsida</taxon>
        <taxon>eudicotyledons</taxon>
        <taxon>Gunneridae</taxon>
        <taxon>Pentapetalae</taxon>
        <taxon>rosids</taxon>
        <taxon>fabids</taxon>
        <taxon>Malpighiales</taxon>
        <taxon>Euphorbiaceae</taxon>
        <taxon>Crotonoideae</taxon>
        <taxon>Jatropheae</taxon>
        <taxon>Jatropha</taxon>
    </lineage>
</organism>
<keyword evidence="1" id="KW-1133">Transmembrane helix</keyword>
<sequence length="182" mass="20817">MATERYSILQKRVQELESYLNRLFSLPLDSDNPYHEEYTQDFDQKLDFLKTLLSTEIVSSPEKPQYHLQHIGQRVSELETAFRKWNEYKTPPHVHEETASTCLCNESCLNNTDGEVEQENIVVEGLIEEKAPVENERSVNVWWVCGSLGGGVVIGMLFMGFVMLKFCGCFSHGQSTMCLTPT</sequence>
<keyword evidence="4" id="KW-1185">Reference proteome</keyword>
<dbReference type="InterPro" id="IPR056029">
    <property type="entry name" value="DUF7610"/>
</dbReference>
<keyword evidence="1" id="KW-0812">Transmembrane</keyword>
<evidence type="ECO:0000256" key="1">
    <source>
        <dbReference type="SAM" id="Phobius"/>
    </source>
</evidence>
<reference evidence="3 4" key="1">
    <citation type="journal article" date="2014" name="PLoS ONE">
        <title>Global Analysis of Gene Expression Profiles in Physic Nut (Jatropha curcas L.) Seedlings Exposed to Salt Stress.</title>
        <authorList>
            <person name="Zhang L."/>
            <person name="Zhang C."/>
            <person name="Wu P."/>
            <person name="Chen Y."/>
            <person name="Li M."/>
            <person name="Jiang H."/>
            <person name="Wu G."/>
        </authorList>
    </citation>
    <scope>NUCLEOTIDE SEQUENCE [LARGE SCALE GENOMIC DNA]</scope>
    <source>
        <strain evidence="4">cv. GZQX0401</strain>
        <tissue evidence="3">Young leaves</tissue>
    </source>
</reference>
<proteinExistence type="predicted"/>
<feature type="transmembrane region" description="Helical" evidence="1">
    <location>
        <begin position="141"/>
        <end position="164"/>
    </location>
</feature>
<keyword evidence="1" id="KW-0472">Membrane</keyword>
<dbReference type="EMBL" id="KK915447">
    <property type="protein sequence ID" value="KDP22421.1"/>
    <property type="molecule type" value="Genomic_DNA"/>
</dbReference>
<dbReference type="AlphaFoldDB" id="A0A067JEU2"/>
<dbReference type="Pfam" id="PF24583">
    <property type="entry name" value="DUF7610"/>
    <property type="match status" value="1"/>
</dbReference>
<evidence type="ECO:0000313" key="3">
    <source>
        <dbReference type="EMBL" id="KDP22421.1"/>
    </source>
</evidence>